<organism evidence="1">
    <name type="scientific">Myoviridae sp. ctzwE5</name>
    <dbReference type="NCBI Taxonomy" id="2825214"/>
    <lineage>
        <taxon>Viruses</taxon>
        <taxon>Duplodnaviria</taxon>
        <taxon>Heunggongvirae</taxon>
        <taxon>Uroviricota</taxon>
        <taxon>Caudoviricetes</taxon>
    </lineage>
</organism>
<evidence type="ECO:0000313" key="1">
    <source>
        <dbReference type="EMBL" id="DAE11060.1"/>
    </source>
</evidence>
<reference evidence="1" key="1">
    <citation type="journal article" date="2021" name="Proc. Natl. Acad. Sci. U.S.A.">
        <title>A Catalog of Tens of Thousands of Viruses from Human Metagenomes Reveals Hidden Associations with Chronic Diseases.</title>
        <authorList>
            <person name="Tisza M.J."/>
            <person name="Buck C.B."/>
        </authorList>
    </citation>
    <scope>NUCLEOTIDE SEQUENCE</scope>
    <source>
        <strain evidence="1">CtzwE5</strain>
    </source>
</reference>
<dbReference type="Pfam" id="PF04883">
    <property type="entry name" value="HK97-gp10_like"/>
    <property type="match status" value="1"/>
</dbReference>
<sequence>MSGIKVNGLDQLNVKLRKNMNLNVVKTVVKKNGADLQKKAQRYAPVDTGTLKRSIELNIEDGGLTAVVAPTTDYAEYVEYGTRFMESQPYVRPALGEQKQIFKKDLEKIMR</sequence>
<proteinExistence type="predicted"/>
<name>A0A8S5PXN0_9CAUD</name>
<protein>
    <submittedName>
        <fullName evidence="1">Putative tail component</fullName>
    </submittedName>
</protein>
<accession>A0A8S5PXN0</accession>
<dbReference type="InterPro" id="IPR010064">
    <property type="entry name" value="HK97-gp10_tail"/>
</dbReference>
<dbReference type="NCBIfam" id="TIGR01725">
    <property type="entry name" value="phge_HK97_gp10"/>
    <property type="match status" value="1"/>
</dbReference>
<dbReference type="EMBL" id="BK015525">
    <property type="protein sequence ID" value="DAE11060.1"/>
    <property type="molecule type" value="Genomic_DNA"/>
</dbReference>